<gene>
    <name evidence="1" type="ORF">RO3G_02929</name>
</gene>
<dbReference type="AlphaFoldDB" id="I1BPU5"/>
<protein>
    <submittedName>
        <fullName evidence="1">Uncharacterized protein</fullName>
    </submittedName>
</protein>
<dbReference type="EMBL" id="CH476733">
    <property type="protein sequence ID" value="EIE78225.1"/>
    <property type="molecule type" value="Genomic_DNA"/>
</dbReference>
<dbReference type="GeneID" id="93609901"/>
<dbReference type="RefSeq" id="XP_067513621.1">
    <property type="nucleotide sequence ID" value="XM_067657520.1"/>
</dbReference>
<reference evidence="1 2" key="1">
    <citation type="journal article" date="2009" name="PLoS Genet.">
        <title>Genomic analysis of the basal lineage fungus Rhizopus oryzae reveals a whole-genome duplication.</title>
        <authorList>
            <person name="Ma L.-J."/>
            <person name="Ibrahim A.S."/>
            <person name="Skory C."/>
            <person name="Grabherr M.G."/>
            <person name="Burger G."/>
            <person name="Butler M."/>
            <person name="Elias M."/>
            <person name="Idnurm A."/>
            <person name="Lang B.F."/>
            <person name="Sone T."/>
            <person name="Abe A."/>
            <person name="Calvo S.E."/>
            <person name="Corrochano L.M."/>
            <person name="Engels R."/>
            <person name="Fu J."/>
            <person name="Hansberg W."/>
            <person name="Kim J.-M."/>
            <person name="Kodira C.D."/>
            <person name="Koehrsen M.J."/>
            <person name="Liu B."/>
            <person name="Miranda-Saavedra D."/>
            <person name="O'Leary S."/>
            <person name="Ortiz-Castellanos L."/>
            <person name="Poulter R."/>
            <person name="Rodriguez-Romero J."/>
            <person name="Ruiz-Herrera J."/>
            <person name="Shen Y.-Q."/>
            <person name="Zeng Q."/>
            <person name="Galagan J."/>
            <person name="Birren B.W."/>
            <person name="Cuomo C.A."/>
            <person name="Wickes B.L."/>
        </authorList>
    </citation>
    <scope>NUCLEOTIDE SEQUENCE [LARGE SCALE GENOMIC DNA]</scope>
    <source>
        <strain evidence="2">RA 99-880 / ATCC MYA-4621 / FGSC 9543 / NRRL 43880</strain>
    </source>
</reference>
<dbReference type="Proteomes" id="UP000009138">
    <property type="component" value="Unassembled WGS sequence"/>
</dbReference>
<sequence>MYKLTTNLCLNLPIPPYTRIERNGNKVKKEKEFIEKLVFDTDTKIFNVSPACSDLITPIDSSVASPSKVRKATT</sequence>
<accession>I1BPU5</accession>
<evidence type="ECO:0000313" key="2">
    <source>
        <dbReference type="Proteomes" id="UP000009138"/>
    </source>
</evidence>
<dbReference type="VEuPathDB" id="FungiDB:RO3G_02929"/>
<dbReference type="InParanoid" id="I1BPU5"/>
<keyword evidence="2" id="KW-1185">Reference proteome</keyword>
<organism evidence="1 2">
    <name type="scientific">Rhizopus delemar (strain RA 99-880 / ATCC MYA-4621 / FGSC 9543 / NRRL 43880)</name>
    <name type="common">Mucormycosis agent</name>
    <name type="synonym">Rhizopus arrhizus var. delemar</name>
    <dbReference type="NCBI Taxonomy" id="246409"/>
    <lineage>
        <taxon>Eukaryota</taxon>
        <taxon>Fungi</taxon>
        <taxon>Fungi incertae sedis</taxon>
        <taxon>Mucoromycota</taxon>
        <taxon>Mucoromycotina</taxon>
        <taxon>Mucoromycetes</taxon>
        <taxon>Mucorales</taxon>
        <taxon>Mucorineae</taxon>
        <taxon>Rhizopodaceae</taxon>
        <taxon>Rhizopus</taxon>
    </lineage>
</organism>
<evidence type="ECO:0000313" key="1">
    <source>
        <dbReference type="EMBL" id="EIE78225.1"/>
    </source>
</evidence>
<name>I1BPU5_RHIO9</name>
<proteinExistence type="predicted"/>